<dbReference type="PANTHER" id="PTHR13773">
    <property type="entry name" value="PHOSPHATIDATE CYTIDYLYLTRANSFERASE"/>
    <property type="match status" value="1"/>
</dbReference>
<dbReference type="GO" id="GO:0005789">
    <property type="term" value="C:endoplasmic reticulum membrane"/>
    <property type="evidence" value="ECO:0007669"/>
    <property type="project" value="TreeGrafter"/>
</dbReference>
<keyword evidence="10 15" id="KW-1133">Transmembrane helix</keyword>
<evidence type="ECO:0000256" key="6">
    <source>
        <dbReference type="ARBA" id="ARBA00022516"/>
    </source>
</evidence>
<comment type="similarity">
    <text evidence="4">Belongs to the CDS family.</text>
</comment>
<evidence type="ECO:0000256" key="15">
    <source>
        <dbReference type="SAM" id="Phobius"/>
    </source>
</evidence>
<keyword evidence="12 15" id="KW-0472">Membrane</keyword>
<evidence type="ECO:0000313" key="16">
    <source>
        <dbReference type="EMBL" id="KAJ6814410.1"/>
    </source>
</evidence>
<evidence type="ECO:0000256" key="10">
    <source>
        <dbReference type="ARBA" id="ARBA00022989"/>
    </source>
</evidence>
<comment type="subcellular location">
    <subcellularLocation>
        <location evidence="1">Membrane</location>
        <topology evidence="1">Multi-pass membrane protein</topology>
    </subcellularLocation>
</comment>
<keyword evidence="9 16" id="KW-0548">Nucleotidyltransferase</keyword>
<comment type="pathway">
    <text evidence="3">Lipid metabolism.</text>
</comment>
<organism evidence="16 17">
    <name type="scientific">Iris pallida</name>
    <name type="common">Sweet iris</name>
    <dbReference type="NCBI Taxonomy" id="29817"/>
    <lineage>
        <taxon>Eukaryota</taxon>
        <taxon>Viridiplantae</taxon>
        <taxon>Streptophyta</taxon>
        <taxon>Embryophyta</taxon>
        <taxon>Tracheophyta</taxon>
        <taxon>Spermatophyta</taxon>
        <taxon>Magnoliopsida</taxon>
        <taxon>Liliopsida</taxon>
        <taxon>Asparagales</taxon>
        <taxon>Iridaceae</taxon>
        <taxon>Iridoideae</taxon>
        <taxon>Irideae</taxon>
        <taxon>Iris</taxon>
    </lineage>
</organism>
<feature type="transmembrane region" description="Helical" evidence="15">
    <location>
        <begin position="49"/>
        <end position="67"/>
    </location>
</feature>
<evidence type="ECO:0000256" key="5">
    <source>
        <dbReference type="ARBA" id="ARBA00012487"/>
    </source>
</evidence>
<evidence type="ECO:0000256" key="7">
    <source>
        <dbReference type="ARBA" id="ARBA00022679"/>
    </source>
</evidence>
<reference evidence="16" key="1">
    <citation type="journal article" date="2023" name="GigaByte">
        <title>Genome assembly of the bearded iris, Iris pallida Lam.</title>
        <authorList>
            <person name="Bruccoleri R.E."/>
            <person name="Oakeley E.J."/>
            <person name="Faust A.M.E."/>
            <person name="Altorfer M."/>
            <person name="Dessus-Babus S."/>
            <person name="Burckhardt D."/>
            <person name="Oertli M."/>
            <person name="Naumann U."/>
            <person name="Petersen F."/>
            <person name="Wong J."/>
        </authorList>
    </citation>
    <scope>NUCLEOTIDE SEQUENCE</scope>
    <source>
        <strain evidence="16">GSM-AAB239-AS_SAM_17_03QT</strain>
    </source>
</reference>
<dbReference type="EMBL" id="JANAVB010029815">
    <property type="protein sequence ID" value="KAJ6814410.1"/>
    <property type="molecule type" value="Genomic_DNA"/>
</dbReference>
<evidence type="ECO:0000256" key="8">
    <source>
        <dbReference type="ARBA" id="ARBA00022692"/>
    </source>
</evidence>
<accession>A0AAX6FD63</accession>
<proteinExistence type="inferred from homology"/>
<protein>
    <recommendedName>
        <fullName evidence="5">phosphatidate cytidylyltransferase</fullName>
        <ecNumber evidence="5">2.7.7.41</ecNumber>
    </recommendedName>
</protein>
<keyword evidence="17" id="KW-1185">Reference proteome</keyword>
<evidence type="ECO:0000256" key="14">
    <source>
        <dbReference type="ARBA" id="ARBA00023264"/>
    </source>
</evidence>
<keyword evidence="8 15" id="KW-0812">Transmembrane</keyword>
<evidence type="ECO:0000256" key="3">
    <source>
        <dbReference type="ARBA" id="ARBA00005189"/>
    </source>
</evidence>
<evidence type="ECO:0000256" key="4">
    <source>
        <dbReference type="ARBA" id="ARBA00010185"/>
    </source>
</evidence>
<evidence type="ECO:0000256" key="2">
    <source>
        <dbReference type="ARBA" id="ARBA00005119"/>
    </source>
</evidence>
<evidence type="ECO:0000256" key="11">
    <source>
        <dbReference type="ARBA" id="ARBA00023098"/>
    </source>
</evidence>
<feature type="transmembrane region" description="Helical" evidence="15">
    <location>
        <begin position="73"/>
        <end position="94"/>
    </location>
</feature>
<evidence type="ECO:0000256" key="13">
    <source>
        <dbReference type="ARBA" id="ARBA00023209"/>
    </source>
</evidence>
<sequence length="109" mass="12781">MISATNLMCSRLVSSFTTEKLKHSFWLLGFMWFILTLKKKMYKYQFSQYAWTHMILLTVTPLIKLSPKKTWEGFIGPSFATMFSAFVIMFLYIGNFEEFAISTKFSSII</sequence>
<dbReference type="EC" id="2.7.7.41" evidence="5"/>
<evidence type="ECO:0000256" key="12">
    <source>
        <dbReference type="ARBA" id="ARBA00023136"/>
    </source>
</evidence>
<evidence type="ECO:0000256" key="1">
    <source>
        <dbReference type="ARBA" id="ARBA00004141"/>
    </source>
</evidence>
<comment type="caution">
    <text evidence="16">The sequence shown here is derived from an EMBL/GenBank/DDBJ whole genome shotgun (WGS) entry which is preliminary data.</text>
</comment>
<dbReference type="GO" id="GO:0004605">
    <property type="term" value="F:phosphatidate cytidylyltransferase activity"/>
    <property type="evidence" value="ECO:0007669"/>
    <property type="project" value="UniProtKB-EC"/>
</dbReference>
<reference evidence="16" key="2">
    <citation type="submission" date="2023-04" db="EMBL/GenBank/DDBJ databases">
        <authorList>
            <person name="Bruccoleri R.E."/>
            <person name="Oakeley E.J."/>
            <person name="Faust A.-M."/>
            <person name="Dessus-Babus S."/>
            <person name="Altorfer M."/>
            <person name="Burckhardt D."/>
            <person name="Oertli M."/>
            <person name="Naumann U."/>
            <person name="Petersen F."/>
            <person name="Wong J."/>
        </authorList>
    </citation>
    <scope>NUCLEOTIDE SEQUENCE</scope>
    <source>
        <strain evidence="16">GSM-AAB239-AS_SAM_17_03QT</strain>
        <tissue evidence="16">Leaf</tissue>
    </source>
</reference>
<evidence type="ECO:0000313" key="17">
    <source>
        <dbReference type="Proteomes" id="UP001140949"/>
    </source>
</evidence>
<keyword evidence="14" id="KW-1208">Phospholipid metabolism</keyword>
<dbReference type="PANTHER" id="PTHR13773:SF19">
    <property type="entry name" value="PHOSPHATIDATE CYTIDYLYLTRANSFERASE 1"/>
    <property type="match status" value="1"/>
</dbReference>
<dbReference type="AlphaFoldDB" id="A0AAX6FD63"/>
<dbReference type="Proteomes" id="UP001140949">
    <property type="component" value="Unassembled WGS sequence"/>
</dbReference>
<evidence type="ECO:0000256" key="9">
    <source>
        <dbReference type="ARBA" id="ARBA00022695"/>
    </source>
</evidence>
<name>A0AAX6FD63_IRIPA</name>
<comment type="pathway">
    <text evidence="2">Phospholipid metabolism; CDP-diacylglycerol biosynthesis; CDP-diacylglycerol from sn-glycerol 3-phosphate: step 3/3.</text>
</comment>
<keyword evidence="7" id="KW-0808">Transferase</keyword>
<dbReference type="InterPro" id="IPR016720">
    <property type="entry name" value="PC_Trfase_euk"/>
</dbReference>
<gene>
    <name evidence="16" type="ORF">M6B38_139965</name>
</gene>
<keyword evidence="11" id="KW-0443">Lipid metabolism</keyword>
<keyword evidence="13" id="KW-0594">Phospholipid biosynthesis</keyword>
<dbReference type="Pfam" id="PF01148">
    <property type="entry name" value="CTP_transf_1"/>
    <property type="match status" value="1"/>
</dbReference>
<dbReference type="GO" id="GO:0008654">
    <property type="term" value="P:phospholipid biosynthetic process"/>
    <property type="evidence" value="ECO:0007669"/>
    <property type="project" value="UniProtKB-KW"/>
</dbReference>
<keyword evidence="6" id="KW-0444">Lipid biosynthesis</keyword>